<dbReference type="InterPro" id="IPR006311">
    <property type="entry name" value="TAT_signal"/>
</dbReference>
<dbReference type="EMBL" id="CP026604">
    <property type="protein sequence ID" value="AWB64944.1"/>
    <property type="molecule type" value="Genomic_DNA"/>
</dbReference>
<evidence type="ECO:0000313" key="1">
    <source>
        <dbReference type="EMBL" id="AWB64944.1"/>
    </source>
</evidence>
<gene>
    <name evidence="1" type="ORF">C2869_00140</name>
</gene>
<organism evidence="1 2">
    <name type="scientific">Saccharobesus litoralis</name>
    <dbReference type="NCBI Taxonomy" id="2172099"/>
    <lineage>
        <taxon>Bacteria</taxon>
        <taxon>Pseudomonadati</taxon>
        <taxon>Pseudomonadota</taxon>
        <taxon>Gammaproteobacteria</taxon>
        <taxon>Alteromonadales</taxon>
        <taxon>Alteromonadaceae</taxon>
        <taxon>Saccharobesus</taxon>
    </lineage>
</organism>
<protein>
    <recommendedName>
        <fullName evidence="3">DUF1552 domain-containing protein</fullName>
    </recommendedName>
</protein>
<name>A0A2S0VL53_9ALTE</name>
<dbReference type="OrthoDB" id="9146593at2"/>
<dbReference type="Proteomes" id="UP000244441">
    <property type="component" value="Chromosome"/>
</dbReference>
<dbReference type="Pfam" id="PF07586">
    <property type="entry name" value="HXXSHH"/>
    <property type="match status" value="1"/>
</dbReference>
<dbReference type="InterPro" id="IPR011447">
    <property type="entry name" value="DUF1552"/>
</dbReference>
<evidence type="ECO:0008006" key="3">
    <source>
        <dbReference type="Google" id="ProtNLM"/>
    </source>
</evidence>
<dbReference type="RefSeq" id="WP_108601023.1">
    <property type="nucleotide sequence ID" value="NZ_CP026604.1"/>
</dbReference>
<sequence length="444" mass="48048">MNFLKNKMQRRDFLRTIGKAGLTTAFASQFAFSPSVFAAAGEARRFVMVYYPNGCVRDKWHSYNTGGLSAASLDNSPLQPLAPYVDRLTPIKNLTFAGHGGSSGHPEACDGVFSGGVEGAASFDVELGTQLGGNLTNNIHVGCWSSKAKGSEYMPFADKSGNKIDVPDNPQMIYDNLLADVVNSANQTEVSPEDQRRKRVLESLHENLDLLQAQTLNVKQQGKLLTHEESLNYYQNVLNNTLDIGDGSGFSRPTIGMTDNNEDAELIAQAQMRNIAMAFEANITRTASFQFMGAQDESLMINFPSIRPYMGDFGSGNKLNYNEVRSHVSSHNESDLFDSQTRWYNMMVAYLMEQLAARPDTAYGGTLLDNTMILVMSEVGGGNHQQDNPGIYLAGGAGGAINTGIGIDAGNAGTSNLYLSIAKAFGLGWNSYGNSFGDVNGLLV</sequence>
<accession>A0A2S0VL53</accession>
<dbReference type="PROSITE" id="PS51318">
    <property type="entry name" value="TAT"/>
    <property type="match status" value="1"/>
</dbReference>
<dbReference type="KEGG" id="cate:C2869_00140"/>
<proteinExistence type="predicted"/>
<dbReference type="AlphaFoldDB" id="A0A2S0VL53"/>
<keyword evidence="2" id="KW-1185">Reference proteome</keyword>
<evidence type="ECO:0000313" key="2">
    <source>
        <dbReference type="Proteomes" id="UP000244441"/>
    </source>
</evidence>
<reference evidence="1 2" key="1">
    <citation type="submission" date="2018-01" db="EMBL/GenBank/DDBJ databases">
        <title>Genome sequence of a Cantenovulum-like bacteria.</title>
        <authorList>
            <person name="Tan W.R."/>
            <person name="Lau N.-S."/>
            <person name="Go F."/>
            <person name="Amirul A.-A.A."/>
        </authorList>
    </citation>
    <scope>NUCLEOTIDE SEQUENCE [LARGE SCALE GENOMIC DNA]</scope>
    <source>
        <strain evidence="1 2">CCB-QB4</strain>
    </source>
</reference>